<evidence type="ECO:0000256" key="2">
    <source>
        <dbReference type="SAM" id="MobiDB-lite"/>
    </source>
</evidence>
<proteinExistence type="predicted"/>
<protein>
    <submittedName>
        <fullName evidence="3">Uncharacterized protein</fullName>
    </submittedName>
</protein>
<dbReference type="Gene3D" id="3.40.50.2000">
    <property type="entry name" value="Glycogen Phosphorylase B"/>
    <property type="match status" value="1"/>
</dbReference>
<keyword evidence="1" id="KW-0808">Transferase</keyword>
<evidence type="ECO:0000313" key="3">
    <source>
        <dbReference type="EMBL" id="CAE0367744.1"/>
    </source>
</evidence>
<name>A0A7S3JZ59_9STRA</name>
<dbReference type="EMBL" id="HBIJ01012520">
    <property type="protein sequence ID" value="CAE0367744.1"/>
    <property type="molecule type" value="Transcribed_RNA"/>
</dbReference>
<accession>A0A7S3JZ59</accession>
<dbReference type="GO" id="GO:0035251">
    <property type="term" value="F:UDP-glucosyltransferase activity"/>
    <property type="evidence" value="ECO:0007669"/>
    <property type="project" value="InterPro"/>
</dbReference>
<dbReference type="AlphaFoldDB" id="A0A7S3JZ59"/>
<dbReference type="Pfam" id="PF00201">
    <property type="entry name" value="UDPGT"/>
    <property type="match status" value="1"/>
</dbReference>
<dbReference type="SUPFAM" id="SSF53756">
    <property type="entry name" value="UDP-Glycosyltransferase/glycogen phosphorylase"/>
    <property type="match status" value="1"/>
</dbReference>
<dbReference type="InterPro" id="IPR050481">
    <property type="entry name" value="UDP-glycosyltransf_plant"/>
</dbReference>
<evidence type="ECO:0000256" key="1">
    <source>
        <dbReference type="ARBA" id="ARBA00022679"/>
    </source>
</evidence>
<gene>
    <name evidence="3" type="ORF">ALAG00032_LOCUS8501</name>
</gene>
<dbReference type="InterPro" id="IPR002213">
    <property type="entry name" value="UDP_glucos_trans"/>
</dbReference>
<sequence length="574" mass="62881">MKSMSLLPPAANILRSRSSTSPIVAVIDGIGLSEQSLLLILHVCVELVERGHEIRLVVTNNDQGRVLDLTKWIVPRRLVGEITDAMVIAKSVRQVLVDAVFEVTGWRVGVCDLISRRSAIAFEEAGVPYYCTYAGTAKVLACAGVLPSVVAPMACGSLWIRKQSAMLADDVTAQRHAEEATEKELAKAAKLSYASAEAIFLPSFEDSVSPSFWNALRRRKPHNHLHFVRSVSIRPQLLPSLPLDAPYIRLLQDERSVPVIVIDLGSDEEVGLTVTGIRALFQGLCAGRDDWCAVWRVGDIRIFYQAISPSELDVHASWFVPLGIPVSDETENQIFEPPRLPLIQLLMHPRVACLVSNCGWSDCTAALSSGVPILALPVSAEQSLNAKALDDLGVAKVLWESLDQRTDGLLLNPPTVPGIRGPERFSRRHVAEAIRELISPESRLQLNSLNIQVSYYDIADPNVGAPAIVDIIETDLGTTLQDNKNLSLSIDDDDIPYDPSAAYLDDDAFTVVLAAKHVQCDAPCQNVSCGFFATDRSNSSTTEGERLNRIRHPSPKYPSSSNQRRSPPRARGQR</sequence>
<reference evidence="3" key="1">
    <citation type="submission" date="2021-01" db="EMBL/GenBank/DDBJ databases">
        <authorList>
            <person name="Corre E."/>
            <person name="Pelletier E."/>
            <person name="Niang G."/>
            <person name="Scheremetjew M."/>
            <person name="Finn R."/>
            <person name="Kale V."/>
            <person name="Holt S."/>
            <person name="Cochrane G."/>
            <person name="Meng A."/>
            <person name="Brown T."/>
            <person name="Cohen L."/>
        </authorList>
    </citation>
    <scope>NUCLEOTIDE SEQUENCE</scope>
    <source>
        <strain evidence="3">CCMP1510</strain>
    </source>
</reference>
<organism evidence="3">
    <name type="scientific">Aureoumbra lagunensis</name>
    <dbReference type="NCBI Taxonomy" id="44058"/>
    <lineage>
        <taxon>Eukaryota</taxon>
        <taxon>Sar</taxon>
        <taxon>Stramenopiles</taxon>
        <taxon>Ochrophyta</taxon>
        <taxon>Pelagophyceae</taxon>
        <taxon>Pelagomonadales</taxon>
        <taxon>Aureoumbra</taxon>
    </lineage>
</organism>
<dbReference type="PANTHER" id="PTHR48049">
    <property type="entry name" value="GLYCOSYLTRANSFERASE"/>
    <property type="match status" value="1"/>
</dbReference>
<dbReference type="PANTHER" id="PTHR48049:SF132">
    <property type="entry name" value="GLYCOSYLTRANSFERASE"/>
    <property type="match status" value="1"/>
</dbReference>
<feature type="region of interest" description="Disordered" evidence="2">
    <location>
        <begin position="535"/>
        <end position="574"/>
    </location>
</feature>